<evidence type="ECO:0000256" key="7">
    <source>
        <dbReference type="ARBA" id="ARBA00022967"/>
    </source>
</evidence>
<keyword evidence="8" id="KW-0472">Membrane</keyword>
<feature type="domain" description="ABC transporter" evidence="9">
    <location>
        <begin position="2"/>
        <end position="245"/>
    </location>
</feature>
<accession>A0A6J7NLY8</accession>
<dbReference type="PROSITE" id="PS50893">
    <property type="entry name" value="ABC_TRANSPORTER_2"/>
    <property type="match status" value="1"/>
</dbReference>
<dbReference type="GO" id="GO:0016887">
    <property type="term" value="F:ATP hydrolysis activity"/>
    <property type="evidence" value="ECO:0007669"/>
    <property type="project" value="InterPro"/>
</dbReference>
<dbReference type="SUPFAM" id="SSF52540">
    <property type="entry name" value="P-loop containing nucleoside triphosphate hydrolases"/>
    <property type="match status" value="1"/>
</dbReference>
<evidence type="ECO:0000313" key="10">
    <source>
        <dbReference type="EMBL" id="CAB4994127.1"/>
    </source>
</evidence>
<dbReference type="InterPro" id="IPR003593">
    <property type="entry name" value="AAA+_ATPase"/>
</dbReference>
<evidence type="ECO:0000259" key="9">
    <source>
        <dbReference type="PROSITE" id="PS50893"/>
    </source>
</evidence>
<dbReference type="Gene3D" id="3.40.50.300">
    <property type="entry name" value="P-loop containing nucleotide triphosphate hydrolases"/>
    <property type="match status" value="1"/>
</dbReference>
<dbReference type="SMART" id="SM00382">
    <property type="entry name" value="AAA"/>
    <property type="match status" value="1"/>
</dbReference>
<dbReference type="CDD" id="cd03257">
    <property type="entry name" value="ABC_NikE_OppD_transporters"/>
    <property type="match status" value="1"/>
</dbReference>
<keyword evidence="6" id="KW-0067">ATP-binding</keyword>
<organism evidence="10">
    <name type="scientific">freshwater metagenome</name>
    <dbReference type="NCBI Taxonomy" id="449393"/>
    <lineage>
        <taxon>unclassified sequences</taxon>
        <taxon>metagenomes</taxon>
        <taxon>ecological metagenomes</taxon>
    </lineage>
</organism>
<keyword evidence="3" id="KW-1003">Cell membrane</keyword>
<keyword evidence="4" id="KW-0997">Cell inner membrane</keyword>
<reference evidence="10" key="1">
    <citation type="submission" date="2020-05" db="EMBL/GenBank/DDBJ databases">
        <authorList>
            <person name="Chiriac C."/>
            <person name="Salcher M."/>
            <person name="Ghai R."/>
            <person name="Kavagutti S V."/>
        </authorList>
    </citation>
    <scope>NUCLEOTIDE SEQUENCE</scope>
</reference>
<evidence type="ECO:0000256" key="6">
    <source>
        <dbReference type="ARBA" id="ARBA00022840"/>
    </source>
</evidence>
<keyword evidence="2" id="KW-0813">Transport</keyword>
<dbReference type="GO" id="GO:0005886">
    <property type="term" value="C:plasma membrane"/>
    <property type="evidence" value="ECO:0007669"/>
    <property type="project" value="UniProtKB-SubCell"/>
</dbReference>
<dbReference type="GO" id="GO:0005524">
    <property type="term" value="F:ATP binding"/>
    <property type="evidence" value="ECO:0007669"/>
    <property type="project" value="UniProtKB-KW"/>
</dbReference>
<dbReference type="InterPro" id="IPR050388">
    <property type="entry name" value="ABC_Ni/Peptide_Import"/>
</dbReference>
<keyword evidence="5" id="KW-0547">Nucleotide-binding</keyword>
<gene>
    <name evidence="10" type="ORF">UFOPK3992_00241</name>
</gene>
<evidence type="ECO:0000256" key="3">
    <source>
        <dbReference type="ARBA" id="ARBA00022475"/>
    </source>
</evidence>
<evidence type="ECO:0000256" key="2">
    <source>
        <dbReference type="ARBA" id="ARBA00022448"/>
    </source>
</evidence>
<evidence type="ECO:0000256" key="1">
    <source>
        <dbReference type="ARBA" id="ARBA00004202"/>
    </source>
</evidence>
<protein>
    <submittedName>
        <fullName evidence="10">Unannotated protein</fullName>
    </submittedName>
</protein>
<proteinExistence type="predicted"/>
<dbReference type="PANTHER" id="PTHR43297:SF14">
    <property type="entry name" value="ATPASE AAA-TYPE CORE DOMAIN-CONTAINING PROTEIN"/>
    <property type="match status" value="1"/>
</dbReference>
<dbReference type="InterPro" id="IPR027417">
    <property type="entry name" value="P-loop_NTPase"/>
</dbReference>
<sequence>MISVRDLKVSYGGTTVAHVPEFDLAAGQVLGIAGESGSGKSQTALALMGLTRYAGGAVSGSIMLGGVELSTLSNKQWRSVRGRQIAMILQSPRASLNPTMTLGALFGRTLKLHGVPRAERRPRMEQALAEVMLDPQILSRYPHQVSGGQAQRCAIALVGALRVDVLIADEPTSALDVTVQSEVIDVLRSLRERHGTAIVFISHDLAVISELADQVMVMRGGEVVEQGLTSQILHQPAEQYTRDLLAAVPVIGRTR</sequence>
<dbReference type="Pfam" id="PF00005">
    <property type="entry name" value="ABC_tran"/>
    <property type="match status" value="1"/>
</dbReference>
<dbReference type="InterPro" id="IPR003439">
    <property type="entry name" value="ABC_transporter-like_ATP-bd"/>
</dbReference>
<evidence type="ECO:0000256" key="4">
    <source>
        <dbReference type="ARBA" id="ARBA00022519"/>
    </source>
</evidence>
<comment type="subcellular location">
    <subcellularLocation>
        <location evidence="1">Cell membrane</location>
        <topology evidence="1">Peripheral membrane protein</topology>
    </subcellularLocation>
</comment>
<dbReference type="EMBL" id="CAFBOZ010000021">
    <property type="protein sequence ID" value="CAB4994127.1"/>
    <property type="molecule type" value="Genomic_DNA"/>
</dbReference>
<evidence type="ECO:0000256" key="8">
    <source>
        <dbReference type="ARBA" id="ARBA00023136"/>
    </source>
</evidence>
<dbReference type="PANTHER" id="PTHR43297">
    <property type="entry name" value="OLIGOPEPTIDE TRANSPORT ATP-BINDING PROTEIN APPD"/>
    <property type="match status" value="1"/>
</dbReference>
<name>A0A6J7NLY8_9ZZZZ</name>
<dbReference type="AlphaFoldDB" id="A0A6J7NLY8"/>
<evidence type="ECO:0000256" key="5">
    <source>
        <dbReference type="ARBA" id="ARBA00022741"/>
    </source>
</evidence>
<keyword evidence="7" id="KW-1278">Translocase</keyword>